<dbReference type="PANTHER" id="PTHR46880:SF5">
    <property type="entry name" value="DUF4371 DOMAIN-CONTAINING PROTEIN"/>
    <property type="match status" value="1"/>
</dbReference>
<dbReference type="PANTHER" id="PTHR46880">
    <property type="entry name" value="RAS-ASSOCIATING DOMAIN-CONTAINING PROTEIN"/>
    <property type="match status" value="1"/>
</dbReference>
<organism evidence="2 3">
    <name type="scientific">Dissostichus eleginoides</name>
    <name type="common">Patagonian toothfish</name>
    <name type="synonym">Dissostichus amissus</name>
    <dbReference type="NCBI Taxonomy" id="100907"/>
    <lineage>
        <taxon>Eukaryota</taxon>
        <taxon>Metazoa</taxon>
        <taxon>Chordata</taxon>
        <taxon>Craniata</taxon>
        <taxon>Vertebrata</taxon>
        <taxon>Euteleostomi</taxon>
        <taxon>Actinopterygii</taxon>
        <taxon>Neopterygii</taxon>
        <taxon>Teleostei</taxon>
        <taxon>Neoteleostei</taxon>
        <taxon>Acanthomorphata</taxon>
        <taxon>Eupercaria</taxon>
        <taxon>Perciformes</taxon>
        <taxon>Notothenioidei</taxon>
        <taxon>Nototheniidae</taxon>
        <taxon>Dissostichus</taxon>
    </lineage>
</organism>
<dbReference type="Proteomes" id="UP001228049">
    <property type="component" value="Unassembled WGS sequence"/>
</dbReference>
<protein>
    <submittedName>
        <fullName evidence="2">Zinc finger protein 862</fullName>
    </submittedName>
</protein>
<evidence type="ECO:0000259" key="1">
    <source>
        <dbReference type="Pfam" id="PF05699"/>
    </source>
</evidence>
<gene>
    <name evidence="2" type="ORF">KUDE01_021495</name>
</gene>
<dbReference type="SUPFAM" id="SSF53098">
    <property type="entry name" value="Ribonuclease H-like"/>
    <property type="match status" value="1"/>
</dbReference>
<dbReference type="Pfam" id="PF05699">
    <property type="entry name" value="Dimer_Tnp_hAT"/>
    <property type="match status" value="1"/>
</dbReference>
<evidence type="ECO:0000313" key="2">
    <source>
        <dbReference type="EMBL" id="KAK1896047.1"/>
    </source>
</evidence>
<dbReference type="EMBL" id="JASDAP010000010">
    <property type="protein sequence ID" value="KAK1896047.1"/>
    <property type="molecule type" value="Genomic_DNA"/>
</dbReference>
<comment type="caution">
    <text evidence="2">The sequence shown here is derived from an EMBL/GenBank/DDBJ whole genome shotgun (WGS) entry which is preliminary data.</text>
</comment>
<dbReference type="InterPro" id="IPR008906">
    <property type="entry name" value="HATC_C_dom"/>
</dbReference>
<name>A0AAD9FB82_DISEL</name>
<proteinExistence type="predicted"/>
<accession>A0AAD9FB82</accession>
<dbReference type="AlphaFoldDB" id="A0AAD9FB82"/>
<evidence type="ECO:0000313" key="3">
    <source>
        <dbReference type="Proteomes" id="UP001228049"/>
    </source>
</evidence>
<sequence>MDIHVRYLDQEGKLWSQFLDLICLTDGKADSIVLALKNIIQMKGIPVHFIFGLGTDGAAVMTGKHNGVAKQLSNEWPWLLSVHCAAHRLALACKDASEDVPYMATFRDHLEHLHLYFRNSANRSASLKAAAEVLGVCELKVKGLYSFLATYRFIAALHLQADVLPHLARLSKLFQREDVMFLAIKEQVPVTLALLKGIKDSGGHQPGSHLARLNQSLDDPLGLGTFSISAEQERGRRGQDNTGARQQYWQRFQSQVMDPYLDGLIAHLERRFSEVGVLAAFGILGPQSATLPNDITHTHLRTLVGKFCSDVDFDAVLEEWASFKEQVVSGPLKNKTQLDILSDLSSKYEEFGVLYPTISQLAAIALTVQVSSVNCERDFSTLNRGDHLAACMHMSINGPEVSDFPYQEALETFFRKPRKIHCSHNNCTLCG</sequence>
<keyword evidence="3" id="KW-1185">Reference proteome</keyword>
<dbReference type="InterPro" id="IPR012337">
    <property type="entry name" value="RNaseH-like_sf"/>
</dbReference>
<dbReference type="GO" id="GO:0046983">
    <property type="term" value="F:protein dimerization activity"/>
    <property type="evidence" value="ECO:0007669"/>
    <property type="project" value="InterPro"/>
</dbReference>
<reference evidence="2" key="1">
    <citation type="submission" date="2023-04" db="EMBL/GenBank/DDBJ databases">
        <title>Chromosome-level genome of Chaenocephalus aceratus.</title>
        <authorList>
            <person name="Park H."/>
        </authorList>
    </citation>
    <scope>NUCLEOTIDE SEQUENCE</scope>
    <source>
        <strain evidence="2">DE</strain>
        <tissue evidence="2">Muscle</tissue>
    </source>
</reference>
<feature type="domain" description="HAT C-terminal dimerisation" evidence="1">
    <location>
        <begin position="343"/>
        <end position="383"/>
    </location>
</feature>